<dbReference type="GeneID" id="36404804"/>
<evidence type="ECO:0000313" key="2">
    <source>
        <dbReference type="EMBL" id="CEG39506.1"/>
    </source>
</evidence>
<feature type="region of interest" description="Disordered" evidence="1">
    <location>
        <begin position="1"/>
        <end position="49"/>
    </location>
</feature>
<evidence type="ECO:0000256" key="1">
    <source>
        <dbReference type="SAM" id="MobiDB-lite"/>
    </source>
</evidence>
<keyword evidence="3" id="KW-1185">Reference proteome</keyword>
<dbReference type="AlphaFoldDB" id="A0A0P1AF64"/>
<organism evidence="2 3">
    <name type="scientific">Plasmopara halstedii</name>
    <name type="common">Downy mildew of sunflower</name>
    <dbReference type="NCBI Taxonomy" id="4781"/>
    <lineage>
        <taxon>Eukaryota</taxon>
        <taxon>Sar</taxon>
        <taxon>Stramenopiles</taxon>
        <taxon>Oomycota</taxon>
        <taxon>Peronosporomycetes</taxon>
        <taxon>Peronosporales</taxon>
        <taxon>Peronosporaceae</taxon>
        <taxon>Plasmopara</taxon>
    </lineage>
</organism>
<sequence>MSVESRSNIALISEQPPVDKSSRKPRSPGVLSRSQQTPYDTFHRTERLC</sequence>
<dbReference type="EMBL" id="CCYD01000428">
    <property type="protein sequence ID" value="CEG39506.1"/>
    <property type="molecule type" value="Genomic_DNA"/>
</dbReference>
<name>A0A0P1AF64_PLAHL</name>
<accession>A0A0P1AF64</accession>
<reference evidence="3" key="1">
    <citation type="submission" date="2014-09" db="EMBL/GenBank/DDBJ databases">
        <authorList>
            <person name="Sharma Rahul"/>
            <person name="Thines Marco"/>
        </authorList>
    </citation>
    <scope>NUCLEOTIDE SEQUENCE [LARGE SCALE GENOMIC DNA]</scope>
</reference>
<dbReference type="Proteomes" id="UP000054928">
    <property type="component" value="Unassembled WGS sequence"/>
</dbReference>
<protein>
    <submittedName>
        <fullName evidence="2">Uncharacterized protein</fullName>
    </submittedName>
</protein>
<dbReference type="RefSeq" id="XP_024575875.1">
    <property type="nucleotide sequence ID" value="XM_024725061.1"/>
</dbReference>
<proteinExistence type="predicted"/>
<evidence type="ECO:0000313" key="3">
    <source>
        <dbReference type="Proteomes" id="UP000054928"/>
    </source>
</evidence>
<feature type="compositionally biased region" description="Polar residues" evidence="1">
    <location>
        <begin position="1"/>
        <end position="10"/>
    </location>
</feature>